<dbReference type="GO" id="GO:0005737">
    <property type="term" value="C:cytoplasm"/>
    <property type="evidence" value="ECO:0007669"/>
    <property type="project" value="TreeGrafter"/>
</dbReference>
<evidence type="ECO:0000259" key="3">
    <source>
        <dbReference type="PROSITE" id="PS51733"/>
    </source>
</evidence>
<evidence type="ECO:0000256" key="2">
    <source>
        <dbReference type="ARBA" id="ARBA00022598"/>
    </source>
</evidence>
<dbReference type="Pfam" id="PF03099">
    <property type="entry name" value="BPL_LplA_LipB"/>
    <property type="match status" value="1"/>
</dbReference>
<comment type="similarity">
    <text evidence="1">Belongs to the biotin--protein ligase family.</text>
</comment>
<organism evidence="4 5">
    <name type="scientific">Aphanomyces astaci</name>
    <name type="common">Crayfish plague agent</name>
    <dbReference type="NCBI Taxonomy" id="112090"/>
    <lineage>
        <taxon>Eukaryota</taxon>
        <taxon>Sar</taxon>
        <taxon>Stramenopiles</taxon>
        <taxon>Oomycota</taxon>
        <taxon>Saprolegniomycetes</taxon>
        <taxon>Saprolegniales</taxon>
        <taxon>Verrucalvaceae</taxon>
        <taxon>Aphanomyces</taxon>
    </lineage>
</organism>
<dbReference type="GO" id="GO:0004077">
    <property type="term" value="F:biotin--[biotin carboxyl-carrier protein] ligase activity"/>
    <property type="evidence" value="ECO:0007669"/>
    <property type="project" value="InterPro"/>
</dbReference>
<reference evidence="4 5" key="1">
    <citation type="submission" date="2018-08" db="EMBL/GenBank/DDBJ databases">
        <title>Aphanomyces genome sequencing and annotation.</title>
        <authorList>
            <person name="Minardi D."/>
            <person name="Oidtmann B."/>
            <person name="Van Der Giezen M."/>
            <person name="Studholme D.J."/>
        </authorList>
    </citation>
    <scope>NUCLEOTIDE SEQUENCE [LARGE SCALE GENOMIC DNA]</scope>
    <source>
        <strain evidence="4 5">D2</strain>
    </source>
</reference>
<name>A0A397C7S1_APHAT</name>
<evidence type="ECO:0000313" key="5">
    <source>
        <dbReference type="Proteomes" id="UP000266643"/>
    </source>
</evidence>
<dbReference type="Proteomes" id="UP000266643">
    <property type="component" value="Unassembled WGS sequence"/>
</dbReference>
<evidence type="ECO:0000256" key="1">
    <source>
        <dbReference type="ARBA" id="ARBA00009934"/>
    </source>
</evidence>
<sequence length="327" mass="36086">MLLDLARSSFQRLRHPAAAFMSAADNTAMQLLSASDLPATIQSWALSAHVQTPSSSNNDTILPLTKLRTQHLGRHILYGETLPSTQTLLQKVSLELRLTDVQRDFRLVCWTPSQQGGKGRGSNTWVSPQGCLTFSFQSSLTNGASLPFAQYLVSLALVRTIKLFAAASTPTNVYIKWPNDLYANNLKLGGILCQSEYFQERFHVTTGVGINVSNPEPTVCLNQLLPSPVTKETFLVEFCNVYEPMEEQFKTHGFAPFVDEYTANWLHTNQVVQVQGDTPGEPPMKATIQGLTASGCLLATSESGRSYELYPDGNSFDFFAGLLKRKL</sequence>
<proteinExistence type="inferred from homology"/>
<dbReference type="InterPro" id="IPR004143">
    <property type="entry name" value="BPL_LPL_catalytic"/>
</dbReference>
<gene>
    <name evidence="4" type="ORF">DYB30_005859</name>
</gene>
<feature type="domain" description="BPL/LPL catalytic" evidence="3">
    <location>
        <begin position="71"/>
        <end position="257"/>
    </location>
</feature>
<protein>
    <recommendedName>
        <fullName evidence="3">BPL/LPL catalytic domain-containing protein</fullName>
    </recommendedName>
</protein>
<dbReference type="Gene3D" id="3.30.930.10">
    <property type="entry name" value="Bira Bifunctional Protein, Domain 2"/>
    <property type="match status" value="1"/>
</dbReference>
<dbReference type="EMBL" id="QUTD01011234">
    <property type="protein sequence ID" value="RHY40275.1"/>
    <property type="molecule type" value="Genomic_DNA"/>
</dbReference>
<comment type="caution">
    <text evidence="4">The sequence shown here is derived from an EMBL/GenBank/DDBJ whole genome shotgun (WGS) entry which is preliminary data.</text>
</comment>
<dbReference type="InterPro" id="IPR004408">
    <property type="entry name" value="Biotin_CoA_COase_ligase"/>
</dbReference>
<accession>A0A397C7S1</accession>
<dbReference type="PROSITE" id="PS51733">
    <property type="entry name" value="BPL_LPL_CATALYTIC"/>
    <property type="match status" value="1"/>
</dbReference>
<dbReference type="PANTHER" id="PTHR12835:SF5">
    <property type="entry name" value="BIOTIN--PROTEIN LIGASE"/>
    <property type="match status" value="1"/>
</dbReference>
<dbReference type="AlphaFoldDB" id="A0A397C7S1"/>
<keyword evidence="2" id="KW-0436">Ligase</keyword>
<dbReference type="VEuPathDB" id="FungiDB:H257_01728"/>
<evidence type="ECO:0000313" key="4">
    <source>
        <dbReference type="EMBL" id="RHY40275.1"/>
    </source>
</evidence>
<dbReference type="SUPFAM" id="SSF55681">
    <property type="entry name" value="Class II aaRS and biotin synthetases"/>
    <property type="match status" value="1"/>
</dbReference>
<dbReference type="InterPro" id="IPR045864">
    <property type="entry name" value="aa-tRNA-synth_II/BPL/LPL"/>
</dbReference>
<dbReference type="NCBIfam" id="TIGR00121">
    <property type="entry name" value="birA_ligase"/>
    <property type="match status" value="1"/>
</dbReference>
<dbReference type="PANTHER" id="PTHR12835">
    <property type="entry name" value="BIOTIN PROTEIN LIGASE"/>
    <property type="match status" value="1"/>
</dbReference>